<comment type="similarity">
    <text evidence="1">Belongs to the ABC transporter superfamily.</text>
</comment>
<feature type="domain" description="ABC transporter" evidence="5">
    <location>
        <begin position="20"/>
        <end position="249"/>
    </location>
</feature>
<dbReference type="PROSITE" id="PS50893">
    <property type="entry name" value="ABC_TRANSPORTER_2"/>
    <property type="match status" value="1"/>
</dbReference>
<gene>
    <name evidence="6" type="ORF">LAD12857_37870</name>
</gene>
<dbReference type="InterPro" id="IPR015860">
    <property type="entry name" value="ABC_transpr_TagH-like"/>
</dbReference>
<dbReference type="InterPro" id="IPR050683">
    <property type="entry name" value="Bact_Polysacc_Export_ATP-bd"/>
</dbReference>
<dbReference type="Pfam" id="PF00005">
    <property type="entry name" value="ABC_tran"/>
    <property type="match status" value="1"/>
</dbReference>
<evidence type="ECO:0000256" key="1">
    <source>
        <dbReference type="ARBA" id="ARBA00005417"/>
    </source>
</evidence>
<reference evidence="6 7" key="1">
    <citation type="journal article" date="2024" name="Int. J. Syst. Evol. Microbiol.">
        <title>Lacrimispora brassicae sp. nov. isolated from fermented cabbage, and proposal of Clostridium indicum Gundawar et al. 2019 and Clostridium methoxybenzovorans Mechichi et al. 1999 as heterotypic synonyms of Lacrimispora amygdalina (Parshina et al. 2003) Haas and Blanchard 2020 and Lacrimispora indolis (McClung and McCoy 1957) Haas and Blanchard 2020, respectively.</title>
        <authorList>
            <person name="Kobayashi H."/>
            <person name="Tanizawa Y."/>
            <person name="Sakamoto M."/>
            <person name="Ohkuma M."/>
            <person name="Tohno M."/>
        </authorList>
    </citation>
    <scope>NUCLEOTIDE SEQUENCE [LARGE SCALE GENOMIC DNA]</scope>
    <source>
        <strain evidence="6 7">DSM 12857</strain>
    </source>
</reference>
<protein>
    <submittedName>
        <fullName evidence="6">Teichoic acid ABC transporter ATP-binding protein</fullName>
    </submittedName>
</protein>
<dbReference type="Proteomes" id="UP001419084">
    <property type="component" value="Unassembled WGS sequence"/>
</dbReference>
<dbReference type="GO" id="GO:0005524">
    <property type="term" value="F:ATP binding"/>
    <property type="evidence" value="ECO:0007669"/>
    <property type="project" value="UniProtKB-KW"/>
</dbReference>
<dbReference type="PANTHER" id="PTHR46743">
    <property type="entry name" value="TEICHOIC ACIDS EXPORT ATP-BINDING PROTEIN TAGH"/>
    <property type="match status" value="1"/>
</dbReference>
<evidence type="ECO:0000259" key="5">
    <source>
        <dbReference type="PROSITE" id="PS50893"/>
    </source>
</evidence>
<keyword evidence="7" id="KW-1185">Reference proteome</keyword>
<evidence type="ECO:0000256" key="4">
    <source>
        <dbReference type="ARBA" id="ARBA00022840"/>
    </source>
</evidence>
<dbReference type="SMART" id="SM00382">
    <property type="entry name" value="AAA"/>
    <property type="match status" value="1"/>
</dbReference>
<organism evidence="6 7">
    <name type="scientific">Lacrimispora amygdalina</name>
    <dbReference type="NCBI Taxonomy" id="253257"/>
    <lineage>
        <taxon>Bacteria</taxon>
        <taxon>Bacillati</taxon>
        <taxon>Bacillota</taxon>
        <taxon>Clostridia</taxon>
        <taxon>Lachnospirales</taxon>
        <taxon>Lachnospiraceae</taxon>
        <taxon>Lacrimispora</taxon>
    </lineage>
</organism>
<keyword evidence="2" id="KW-0813">Transport</keyword>
<dbReference type="RefSeq" id="WP_346065984.1">
    <property type="nucleotide sequence ID" value="NZ_BRPJ01000081.1"/>
</dbReference>
<dbReference type="InterPro" id="IPR003439">
    <property type="entry name" value="ABC_transporter-like_ATP-bd"/>
</dbReference>
<evidence type="ECO:0000313" key="7">
    <source>
        <dbReference type="Proteomes" id="UP001419084"/>
    </source>
</evidence>
<keyword evidence="4 6" id="KW-0067">ATP-binding</keyword>
<comment type="caution">
    <text evidence="6">The sequence shown here is derived from an EMBL/GenBank/DDBJ whole genome shotgun (WGS) entry which is preliminary data.</text>
</comment>
<accession>A0ABQ5MAK9</accession>
<evidence type="ECO:0000256" key="3">
    <source>
        <dbReference type="ARBA" id="ARBA00022741"/>
    </source>
</evidence>
<dbReference type="CDD" id="cd03220">
    <property type="entry name" value="ABC_KpsT_Wzt"/>
    <property type="match status" value="1"/>
</dbReference>
<dbReference type="PANTHER" id="PTHR46743:SF2">
    <property type="entry name" value="TEICHOIC ACIDS EXPORT ATP-BINDING PROTEIN TAGH"/>
    <property type="match status" value="1"/>
</dbReference>
<keyword evidence="3" id="KW-0547">Nucleotide-binding</keyword>
<dbReference type="PROSITE" id="PS00211">
    <property type="entry name" value="ABC_TRANSPORTER_1"/>
    <property type="match status" value="1"/>
</dbReference>
<dbReference type="EMBL" id="BRPJ01000081">
    <property type="protein sequence ID" value="GLB31864.1"/>
    <property type="molecule type" value="Genomic_DNA"/>
</dbReference>
<sequence>MNQEVIKVNNVTMRFNLERERTDNVKEFFIKKIKRRLQIDSFVALENVSFTINKGEVFGLIGDNGCGKSTTLKIISGIITPTVGQVEVLGSISPLIELGAGFDIELTAKENILLNGLTLGYSKKFIESKQQEIIDFSELKDFMDVPLKNYSSGMIARLGFSIATLVKPDILIVDEILSVGDMGFQEKCENRIQELMAGGTTVLIVSHSIKQIEKLCNRVLWLDHGHMVALGKTAEICDCYKRKDFRGMNDNEIT</sequence>
<proteinExistence type="inferred from homology"/>
<evidence type="ECO:0000313" key="6">
    <source>
        <dbReference type="EMBL" id="GLB31864.1"/>
    </source>
</evidence>
<dbReference type="InterPro" id="IPR003593">
    <property type="entry name" value="AAA+_ATPase"/>
</dbReference>
<dbReference type="InterPro" id="IPR017871">
    <property type="entry name" value="ABC_transporter-like_CS"/>
</dbReference>
<name>A0ABQ5MAK9_9FIRM</name>
<dbReference type="SUPFAM" id="SSF52540">
    <property type="entry name" value="P-loop containing nucleoside triphosphate hydrolases"/>
    <property type="match status" value="1"/>
</dbReference>
<dbReference type="InterPro" id="IPR027417">
    <property type="entry name" value="P-loop_NTPase"/>
</dbReference>
<evidence type="ECO:0000256" key="2">
    <source>
        <dbReference type="ARBA" id="ARBA00022448"/>
    </source>
</evidence>
<dbReference type="Gene3D" id="3.40.50.300">
    <property type="entry name" value="P-loop containing nucleotide triphosphate hydrolases"/>
    <property type="match status" value="1"/>
</dbReference>